<dbReference type="InterPro" id="IPR005860">
    <property type="entry name" value="CobD"/>
</dbReference>
<comment type="similarity">
    <text evidence="3 9">Belongs to the CobB/CobQ family. CobQ subfamily.</text>
</comment>
<dbReference type="CDD" id="cd05389">
    <property type="entry name" value="CobQ_N"/>
    <property type="match status" value="1"/>
</dbReference>
<evidence type="ECO:0000256" key="4">
    <source>
        <dbReference type="ARBA" id="ARBA00019833"/>
    </source>
</evidence>
<sequence>MLEHGGRLLRAAQRYGIPVGDWLDLSTGVSPFPWPVPEVPATAWHRLPEDEDGLVEAARTYYGAPHLLPVAGSQAAIQALPELRAKCRVGVLSPGYAEHAHAWRRTGHEVTLASADALLADSAGFDVIVLIHPNNPAGDTFDPDALLRLSAHLASRGGWLVVDEAFIDATPERSLAAMSDRDGLIVLRSVGKFFGMAGARAGFVCAQPSVLEPLRQRLGPWTLPGPTRYALRQAFADRDWHAAMRKRLHEVSARLTDVLTSHGLEPTAGSAFFQWRLDSRARALHEALAQRGILTRLFETPASLRFGLPASDAELARLDDALVQIVGDVARLPRTQSQADDAADIVIPAHGNAEPAAQDDVAPSSDHSAADSPRARAAIDPAACVIVRGEDSTAMPDEPGRHMSTGRAPNFGASASGHRPASARVLMVQGCTSDAGKSTLVAALCRWARRRGLRIAPFKPQNMALNSAVTVDGGEIGRAQAVQAQAAGLAPHTDFNPVLLKPNTDTGAQVIIHGHPIGNMDARGYHDYKRIAFDAVLASHERLVASYDTVIVEGAGSPAEINLRDRDIANMGYAEAVDCPVILVADIDRGGVFAHLVGTLALLSASERARVAGFVINRFRGDIALLQPGLDWLERETGKPVLGVLPYLHGLHLEAEDAVAHEGVATAGHRLRVVVPVLPRISNHTDFDALRAHPQVDAVFVPPGEPLPPCELVILPGSKSTRSDLACLRAHGWDDAIARHLRYGGRVLGICGGLQMLGRAVHDPLGIEGAAGSSDGLGWLDLETTLAPTKQLRNVTGRLAMSGIDAPVRGYEIHCGVSEGAALGRPFAQLDDGRPDGACSADGRVLGTYLHGPFDDPDALQALLHWAGFENATRLDMRALREDSLERLADTVDAHLDTGALLRLFTPEAACAA</sequence>
<feature type="region of interest" description="Disordered" evidence="10">
    <location>
        <begin position="355"/>
        <end position="376"/>
    </location>
</feature>
<dbReference type="Pfam" id="PF00155">
    <property type="entry name" value="Aminotran_1_2"/>
    <property type="match status" value="1"/>
</dbReference>
<dbReference type="Proteomes" id="UP000646426">
    <property type="component" value="Unassembled WGS sequence"/>
</dbReference>
<evidence type="ECO:0000313" key="14">
    <source>
        <dbReference type="EMBL" id="GHA80637.1"/>
    </source>
</evidence>
<evidence type="ECO:0000256" key="1">
    <source>
        <dbReference type="ARBA" id="ARBA00003444"/>
    </source>
</evidence>
<feature type="active site" evidence="9">
    <location>
        <position position="851"/>
    </location>
</feature>
<dbReference type="SUPFAM" id="SSF52540">
    <property type="entry name" value="P-loop containing nucleoside triphosphate hydrolases"/>
    <property type="match status" value="1"/>
</dbReference>
<dbReference type="EMBL" id="BMYD01000002">
    <property type="protein sequence ID" value="GHA80637.1"/>
    <property type="molecule type" value="Genomic_DNA"/>
</dbReference>
<dbReference type="GO" id="GO:0048472">
    <property type="term" value="F:threonine-phosphate decarboxylase activity"/>
    <property type="evidence" value="ECO:0007669"/>
    <property type="project" value="UniProtKB-EC"/>
</dbReference>
<dbReference type="InterPro" id="IPR047045">
    <property type="entry name" value="CobQ_N"/>
</dbReference>
<dbReference type="InterPro" id="IPR029062">
    <property type="entry name" value="Class_I_gatase-like"/>
</dbReference>
<evidence type="ECO:0000259" key="11">
    <source>
        <dbReference type="Pfam" id="PF00155"/>
    </source>
</evidence>
<protein>
    <recommendedName>
        <fullName evidence="4 9">Cobyric acid synthase</fullName>
    </recommendedName>
</protein>
<dbReference type="NCBIfam" id="NF001989">
    <property type="entry name" value="PRK00784.1"/>
    <property type="match status" value="1"/>
</dbReference>
<evidence type="ECO:0000256" key="6">
    <source>
        <dbReference type="ARBA" id="ARBA00022962"/>
    </source>
</evidence>
<dbReference type="NCBIfam" id="TIGR00313">
    <property type="entry name" value="cobQ"/>
    <property type="match status" value="1"/>
</dbReference>
<dbReference type="Gene3D" id="3.40.50.300">
    <property type="entry name" value="P-loop containing nucleotide triphosphate hydrolases"/>
    <property type="match status" value="1"/>
</dbReference>
<dbReference type="AlphaFoldDB" id="A0A918W8G7"/>
<dbReference type="InterPro" id="IPR015424">
    <property type="entry name" value="PyrdxlP-dep_Trfase"/>
</dbReference>
<reference evidence="14" key="1">
    <citation type="journal article" date="2014" name="Int. J. Syst. Evol. Microbiol.">
        <title>Complete genome sequence of Corynebacterium casei LMG S-19264T (=DSM 44701T), isolated from a smear-ripened cheese.</title>
        <authorList>
            <consortium name="US DOE Joint Genome Institute (JGI-PGF)"/>
            <person name="Walter F."/>
            <person name="Albersmeier A."/>
            <person name="Kalinowski J."/>
            <person name="Ruckert C."/>
        </authorList>
    </citation>
    <scope>NUCLEOTIDE SEQUENCE</scope>
    <source>
        <strain evidence="14">KCTC 23077</strain>
    </source>
</reference>
<evidence type="ECO:0000256" key="9">
    <source>
        <dbReference type="HAMAP-Rule" id="MF_00028"/>
    </source>
</evidence>
<dbReference type="CDD" id="cd01750">
    <property type="entry name" value="GATase1_CobQ"/>
    <property type="match status" value="1"/>
</dbReference>
<comment type="pathway">
    <text evidence="2 9">Cofactor biosynthesis; adenosylcobalamin biosynthesis.</text>
</comment>
<dbReference type="PANTHER" id="PTHR21343">
    <property type="entry name" value="DETHIOBIOTIN SYNTHETASE"/>
    <property type="match status" value="1"/>
</dbReference>
<dbReference type="InterPro" id="IPR002586">
    <property type="entry name" value="CobQ/CobB/MinD/ParA_Nub-bd_dom"/>
</dbReference>
<feature type="region of interest" description="Disordered" evidence="10">
    <location>
        <begin position="389"/>
        <end position="417"/>
    </location>
</feature>
<dbReference type="InterPro" id="IPR033949">
    <property type="entry name" value="CobQ_GATase1"/>
</dbReference>
<feature type="domain" description="Aminotransferase class I/classII large" evidence="11">
    <location>
        <begin position="66"/>
        <end position="317"/>
    </location>
</feature>
<feature type="domain" description="CobB/CobQ-like glutamine amidotransferase" evidence="13">
    <location>
        <begin position="672"/>
        <end position="857"/>
    </location>
</feature>
<reference evidence="14" key="2">
    <citation type="submission" date="2020-09" db="EMBL/GenBank/DDBJ databases">
        <authorList>
            <person name="Sun Q."/>
            <person name="Kim S."/>
        </authorList>
    </citation>
    <scope>NUCLEOTIDE SEQUENCE</scope>
    <source>
        <strain evidence="14">KCTC 23077</strain>
    </source>
</reference>
<dbReference type="PROSITE" id="PS51274">
    <property type="entry name" value="GATASE_COBBQ"/>
    <property type="match status" value="1"/>
</dbReference>
<dbReference type="Gene3D" id="3.40.640.10">
    <property type="entry name" value="Type I PLP-dependent aspartate aminotransferase-like (Major domain)"/>
    <property type="match status" value="1"/>
</dbReference>
<organism evidence="14 15">
    <name type="scientific">Cognatilysobacter bugurensis</name>
    <dbReference type="NCBI Taxonomy" id="543356"/>
    <lineage>
        <taxon>Bacteria</taxon>
        <taxon>Pseudomonadati</taxon>
        <taxon>Pseudomonadota</taxon>
        <taxon>Gammaproteobacteria</taxon>
        <taxon>Lysobacterales</taxon>
        <taxon>Lysobacteraceae</taxon>
        <taxon>Cognatilysobacter</taxon>
    </lineage>
</organism>
<dbReference type="InterPro" id="IPR015422">
    <property type="entry name" value="PyrdxlP-dep_Trfase_small"/>
</dbReference>
<evidence type="ECO:0000256" key="5">
    <source>
        <dbReference type="ARBA" id="ARBA00022573"/>
    </source>
</evidence>
<evidence type="ECO:0000259" key="13">
    <source>
        <dbReference type="Pfam" id="PF07685"/>
    </source>
</evidence>
<evidence type="ECO:0000256" key="2">
    <source>
        <dbReference type="ARBA" id="ARBA00004953"/>
    </source>
</evidence>
<dbReference type="GO" id="GO:0015420">
    <property type="term" value="F:ABC-type vitamin B12 transporter activity"/>
    <property type="evidence" value="ECO:0007669"/>
    <property type="project" value="UniProtKB-UniRule"/>
</dbReference>
<comment type="function">
    <text evidence="1">Decarboxylates L-threonine-O-3-phosphate to yield (R)-1-amino-2-propanol O-2-phosphate, the precursor for the linkage between the nucleotide loop and the corrin ring in cobalamin.</text>
</comment>
<evidence type="ECO:0000259" key="12">
    <source>
        <dbReference type="Pfam" id="PF01656"/>
    </source>
</evidence>
<feature type="compositionally biased region" description="Low complexity" evidence="10">
    <location>
        <begin position="359"/>
        <end position="376"/>
    </location>
</feature>
<dbReference type="InterPro" id="IPR027417">
    <property type="entry name" value="P-loop_NTPase"/>
</dbReference>
<evidence type="ECO:0000256" key="10">
    <source>
        <dbReference type="SAM" id="MobiDB-lite"/>
    </source>
</evidence>
<gene>
    <name evidence="9" type="primary">cobQ</name>
    <name evidence="14" type="ORF">GCM10007067_18160</name>
</gene>
<dbReference type="PANTHER" id="PTHR21343:SF1">
    <property type="entry name" value="COBYRIC ACID SYNTHASE"/>
    <property type="match status" value="1"/>
</dbReference>
<dbReference type="GO" id="GO:0009236">
    <property type="term" value="P:cobalamin biosynthetic process"/>
    <property type="evidence" value="ECO:0007669"/>
    <property type="project" value="UniProtKB-UniRule"/>
</dbReference>
<proteinExistence type="inferred from homology"/>
<dbReference type="Pfam" id="PF01656">
    <property type="entry name" value="CbiA"/>
    <property type="match status" value="1"/>
</dbReference>
<dbReference type="InterPro" id="IPR015421">
    <property type="entry name" value="PyrdxlP-dep_Trfase_major"/>
</dbReference>
<keyword evidence="5 9" id="KW-0169">Cobalamin biosynthesis</keyword>
<dbReference type="NCBIfam" id="TIGR01140">
    <property type="entry name" value="L_thr_O3P_dcar"/>
    <property type="match status" value="1"/>
</dbReference>
<comment type="catalytic activity">
    <reaction evidence="8">
        <text>O-phospho-L-threonine + H(+) = (R)-1-aminopropan-2-yl phosphate + CO2</text>
        <dbReference type="Rhea" id="RHEA:11492"/>
        <dbReference type="ChEBI" id="CHEBI:15378"/>
        <dbReference type="ChEBI" id="CHEBI:16526"/>
        <dbReference type="ChEBI" id="CHEBI:58563"/>
        <dbReference type="ChEBI" id="CHEBI:58675"/>
        <dbReference type="EC" id="4.1.1.81"/>
    </reaction>
</comment>
<dbReference type="CDD" id="cd00609">
    <property type="entry name" value="AAT_like"/>
    <property type="match status" value="1"/>
</dbReference>
<dbReference type="InterPro" id="IPR004839">
    <property type="entry name" value="Aminotransferase_I/II_large"/>
</dbReference>
<dbReference type="PROSITE" id="PS00105">
    <property type="entry name" value="AA_TRANSFER_CLASS_1"/>
    <property type="match status" value="1"/>
</dbReference>
<dbReference type="SUPFAM" id="SSF52317">
    <property type="entry name" value="Class I glutamine amidotransferase-like"/>
    <property type="match status" value="1"/>
</dbReference>
<evidence type="ECO:0000256" key="3">
    <source>
        <dbReference type="ARBA" id="ARBA00006205"/>
    </source>
</evidence>
<feature type="domain" description="CobQ/CobB/MinD/ParA nucleotide binding" evidence="12">
    <location>
        <begin position="426"/>
        <end position="651"/>
    </location>
</feature>
<dbReference type="SUPFAM" id="SSF53383">
    <property type="entry name" value="PLP-dependent transferases"/>
    <property type="match status" value="1"/>
</dbReference>
<name>A0A918W8G7_9GAMM</name>
<dbReference type="Pfam" id="PF07685">
    <property type="entry name" value="GATase_3"/>
    <property type="match status" value="1"/>
</dbReference>
<dbReference type="InterPro" id="IPR011698">
    <property type="entry name" value="GATase_3"/>
</dbReference>
<dbReference type="Gene3D" id="3.90.1150.10">
    <property type="entry name" value="Aspartate Aminotransferase, domain 1"/>
    <property type="match status" value="1"/>
</dbReference>
<evidence type="ECO:0000313" key="15">
    <source>
        <dbReference type="Proteomes" id="UP000646426"/>
    </source>
</evidence>
<evidence type="ECO:0000256" key="8">
    <source>
        <dbReference type="ARBA" id="ARBA00048531"/>
    </source>
</evidence>
<comment type="caution">
    <text evidence="14">The sequence shown here is derived from an EMBL/GenBank/DDBJ whole genome shotgun (WGS) entry which is preliminary data.</text>
</comment>
<dbReference type="HAMAP" id="MF_00028">
    <property type="entry name" value="CobQ"/>
    <property type="match status" value="1"/>
</dbReference>
<comment type="function">
    <text evidence="7 9">Catalyzes amidations at positions B, D, E, and G on adenosylcobyrinic A,C-diamide. NH(2) groups are provided by glutamine, and one molecule of ATP is hydrogenolyzed for each amidation.</text>
</comment>
<dbReference type="InterPro" id="IPR004838">
    <property type="entry name" value="NHTrfase_class1_PyrdxlP-BS"/>
</dbReference>
<feature type="active site" description="Nucleophile" evidence="9">
    <location>
        <position position="751"/>
    </location>
</feature>
<evidence type="ECO:0000256" key="7">
    <source>
        <dbReference type="ARBA" id="ARBA00025166"/>
    </source>
</evidence>
<keyword evidence="15" id="KW-1185">Reference proteome</keyword>
<keyword evidence="6 9" id="KW-0315">Glutamine amidotransferase</keyword>
<dbReference type="InterPro" id="IPR004459">
    <property type="entry name" value="CobQ_synth"/>
</dbReference>
<accession>A0A918W8G7</accession>
<dbReference type="Gene3D" id="3.40.50.880">
    <property type="match status" value="1"/>
</dbReference>
<dbReference type="GO" id="GO:0030170">
    <property type="term" value="F:pyridoxal phosphate binding"/>
    <property type="evidence" value="ECO:0007669"/>
    <property type="project" value="InterPro"/>
</dbReference>